<evidence type="ECO:0000313" key="1">
    <source>
        <dbReference type="EMBL" id="SHD76644.1"/>
    </source>
</evidence>
<gene>
    <name evidence="1" type="ORF">CUESP1_1272</name>
</gene>
<dbReference type="EMBL" id="LT669839">
    <property type="protein sequence ID" value="SHD76644.1"/>
    <property type="molecule type" value="Genomic_DNA"/>
</dbReference>
<reference evidence="1 2" key="1">
    <citation type="submission" date="2016-11" db="EMBL/GenBank/DDBJ databases">
        <authorList>
            <person name="Manzoor S."/>
        </authorList>
    </citation>
    <scope>NUCLEOTIDE SEQUENCE [LARGE SCALE GENOMIC DNA]</scope>
    <source>
        <strain evidence="1">Clostridium ultunense strain Esp</strain>
    </source>
</reference>
<evidence type="ECO:0000313" key="2">
    <source>
        <dbReference type="Proteomes" id="UP000245423"/>
    </source>
</evidence>
<dbReference type="AlphaFoldDB" id="A0A1M4PMG5"/>
<name>A0A1M4PMG5_9FIRM</name>
<proteinExistence type="predicted"/>
<protein>
    <submittedName>
        <fullName evidence="1">Uncharacterized protein</fullName>
    </submittedName>
</protein>
<accession>A0A1M4PMG5</accession>
<keyword evidence="2" id="KW-1185">Reference proteome</keyword>
<dbReference type="Proteomes" id="UP000245423">
    <property type="component" value="Chromosome 1"/>
</dbReference>
<organism evidence="1 2">
    <name type="scientific">[Clostridium] ultunense Esp</name>
    <dbReference type="NCBI Taxonomy" id="1288971"/>
    <lineage>
        <taxon>Bacteria</taxon>
        <taxon>Bacillati</taxon>
        <taxon>Bacillota</taxon>
        <taxon>Tissierellia</taxon>
        <taxon>Tissierellales</taxon>
        <taxon>Tepidimicrobiaceae</taxon>
        <taxon>Schnuerera</taxon>
    </lineage>
</organism>
<sequence>MSELLTQRPKGVELPLGLEKINRNKKSQGIFPLTSLFI</sequence>